<comment type="caution">
    <text evidence="10">Lacks conserved residue(s) required for the propagation of feature annotation.</text>
</comment>
<evidence type="ECO:0000256" key="9">
    <source>
        <dbReference type="ARBA" id="ARBA00023224"/>
    </source>
</evidence>
<keyword evidence="6 10" id="KW-1133">Transmembrane helix</keyword>
<evidence type="ECO:0000256" key="4">
    <source>
        <dbReference type="ARBA" id="ARBA00022692"/>
    </source>
</evidence>
<feature type="transmembrane region" description="Helical" evidence="10">
    <location>
        <begin position="268"/>
        <end position="292"/>
    </location>
</feature>
<keyword evidence="9 10" id="KW-0807">Transducer</keyword>
<evidence type="ECO:0000256" key="10">
    <source>
        <dbReference type="RuleBase" id="RU351113"/>
    </source>
</evidence>
<keyword evidence="5 10" id="KW-0552">Olfaction</keyword>
<feature type="transmembrane region" description="Helical" evidence="10">
    <location>
        <begin position="199"/>
        <end position="227"/>
    </location>
</feature>
<comment type="similarity">
    <text evidence="10">Belongs to the insect chemoreceptor superfamily. Heteromeric odorant receptor channel (TC 1.A.69) family.</text>
</comment>
<evidence type="ECO:0000256" key="3">
    <source>
        <dbReference type="ARBA" id="ARBA00022606"/>
    </source>
</evidence>
<organism evidence="11 12">
    <name type="scientific">Xylocopa violacea</name>
    <name type="common">Violet carpenter bee</name>
    <name type="synonym">Apis violacea</name>
    <dbReference type="NCBI Taxonomy" id="135666"/>
    <lineage>
        <taxon>Eukaryota</taxon>
        <taxon>Metazoa</taxon>
        <taxon>Ecdysozoa</taxon>
        <taxon>Arthropoda</taxon>
        <taxon>Hexapoda</taxon>
        <taxon>Insecta</taxon>
        <taxon>Pterygota</taxon>
        <taxon>Neoptera</taxon>
        <taxon>Endopterygota</taxon>
        <taxon>Hymenoptera</taxon>
        <taxon>Apocrita</taxon>
        <taxon>Aculeata</taxon>
        <taxon>Apoidea</taxon>
        <taxon>Anthophila</taxon>
        <taxon>Apidae</taxon>
        <taxon>Xylocopa</taxon>
        <taxon>Xylocopa</taxon>
    </lineage>
</organism>
<feature type="transmembrane region" description="Helical" evidence="10">
    <location>
        <begin position="133"/>
        <end position="151"/>
    </location>
</feature>
<feature type="transmembrane region" description="Helical" evidence="10">
    <location>
        <begin position="45"/>
        <end position="66"/>
    </location>
</feature>
<comment type="subcellular location">
    <subcellularLocation>
        <location evidence="1 10">Cell membrane</location>
        <topology evidence="1 10">Multi-pass membrane protein</topology>
    </subcellularLocation>
</comment>
<evidence type="ECO:0000313" key="11">
    <source>
        <dbReference type="EMBL" id="CAL7936674.1"/>
    </source>
</evidence>
<dbReference type="PANTHER" id="PTHR21137">
    <property type="entry name" value="ODORANT RECEPTOR"/>
    <property type="match status" value="1"/>
</dbReference>
<evidence type="ECO:0000313" key="12">
    <source>
        <dbReference type="Proteomes" id="UP001642520"/>
    </source>
</evidence>
<dbReference type="Pfam" id="PF02949">
    <property type="entry name" value="7tm_6"/>
    <property type="match status" value="1"/>
</dbReference>
<evidence type="ECO:0000256" key="1">
    <source>
        <dbReference type="ARBA" id="ARBA00004651"/>
    </source>
</evidence>
<dbReference type="EMBL" id="CAXAJV020001287">
    <property type="protein sequence ID" value="CAL7936674.1"/>
    <property type="molecule type" value="Genomic_DNA"/>
</dbReference>
<comment type="caution">
    <text evidence="11">The sequence shown here is derived from an EMBL/GenBank/DDBJ whole genome shotgun (WGS) entry which is preliminary data.</text>
</comment>
<keyword evidence="12" id="KW-1185">Reference proteome</keyword>
<name>A0ABP1N9T3_XYLVO</name>
<evidence type="ECO:0000256" key="6">
    <source>
        <dbReference type="ARBA" id="ARBA00022989"/>
    </source>
</evidence>
<dbReference type="Proteomes" id="UP001642520">
    <property type="component" value="Unassembled WGS sequence"/>
</dbReference>
<evidence type="ECO:0000256" key="5">
    <source>
        <dbReference type="ARBA" id="ARBA00022725"/>
    </source>
</evidence>
<evidence type="ECO:0000256" key="2">
    <source>
        <dbReference type="ARBA" id="ARBA00022475"/>
    </source>
</evidence>
<accession>A0ABP1N9T3</accession>
<keyword evidence="4 10" id="KW-0812">Transmembrane</keyword>
<gene>
    <name evidence="11" type="ORF">XYLVIOL_LOCUS2313</name>
</gene>
<evidence type="ECO:0000256" key="7">
    <source>
        <dbReference type="ARBA" id="ARBA00023136"/>
    </source>
</evidence>
<keyword evidence="2" id="KW-1003">Cell membrane</keyword>
<protein>
    <recommendedName>
        <fullName evidence="10">Odorant receptor</fullName>
    </recommendedName>
</protein>
<feature type="transmembrane region" description="Helical" evidence="10">
    <location>
        <begin position="304"/>
        <end position="328"/>
    </location>
</feature>
<keyword evidence="7 10" id="KW-0472">Membrane</keyword>
<keyword evidence="3 10" id="KW-0716">Sensory transduction</keyword>
<evidence type="ECO:0000256" key="8">
    <source>
        <dbReference type="ARBA" id="ARBA00023170"/>
    </source>
</evidence>
<keyword evidence="8 10" id="KW-0675">Receptor</keyword>
<reference evidence="11 12" key="1">
    <citation type="submission" date="2024-08" db="EMBL/GenBank/DDBJ databases">
        <authorList>
            <person name="Will J Nash"/>
            <person name="Angela Man"/>
            <person name="Seanna McTaggart"/>
            <person name="Kendall Baker"/>
            <person name="Tom Barker"/>
            <person name="Leah Catchpole"/>
            <person name="Alex Durrant"/>
            <person name="Karim Gharbi"/>
            <person name="Naomi Irish"/>
            <person name="Gemy Kaithakottil"/>
            <person name="Debby Ku"/>
            <person name="Aaliyah Providence"/>
            <person name="Felix Shaw"/>
            <person name="David Swarbreck"/>
            <person name="Chris Watkins"/>
            <person name="Ann M. McCartney"/>
            <person name="Giulio Formenti"/>
            <person name="Alice Mouton"/>
            <person name="Noel Vella"/>
            <person name="Bjorn M von Reumont"/>
            <person name="Adriana Vella"/>
            <person name="Wilfried Haerty"/>
        </authorList>
    </citation>
    <scope>NUCLEOTIDE SEQUENCE [LARGE SCALE GENOMIC DNA]</scope>
</reference>
<sequence length="398" mass="45635">MHRTRNAEQDLKRSLRLVRPLLRIVGAWPRPSASPVSSKVLDRSIIFLSYFVQLLVLVPSFLYVFVKEKNSRRQMKLLMPHINGLCQLCKYSILLHRMHEFLTTLDEIRDDWLNATEENRLIFRTNAKIGHKVVLIVAMTLYSGGLCYRTILPLSKGKIVLPDNTTIRLLPCPSYFVFFDEQTTPYYEIIFTLQVLGGFLTYTILCGTLGIFAFFSLHMCSLLDILVNKMLELTSQSDTSEIAVQNKIVKIIEYQTKIKRFLAKIEQITPYLCFIEIVNQTGMACILGYCIIMEWEESNATAIIIYLLIQITSISITFTTCYVGQLLIDASNNVRRTATTLNWYRFPTRKARYLVLMIIMSNRPTKLTAGKVVEVSLATFTDIMKASMGYLNVLRGVV</sequence>
<dbReference type="InterPro" id="IPR004117">
    <property type="entry name" value="7tm6_olfct_rcpt"/>
</dbReference>
<dbReference type="PANTHER" id="PTHR21137:SF35">
    <property type="entry name" value="ODORANT RECEPTOR 19A-RELATED"/>
    <property type="match status" value="1"/>
</dbReference>
<proteinExistence type="inferred from homology"/>